<organism evidence="2 3">
    <name type="scientific">Plutella xylostella</name>
    <name type="common">Diamondback moth</name>
    <name type="synonym">Plutella maculipennis</name>
    <dbReference type="NCBI Taxonomy" id="51655"/>
    <lineage>
        <taxon>Eukaryota</taxon>
        <taxon>Metazoa</taxon>
        <taxon>Ecdysozoa</taxon>
        <taxon>Arthropoda</taxon>
        <taxon>Hexapoda</taxon>
        <taxon>Insecta</taxon>
        <taxon>Pterygota</taxon>
        <taxon>Neoptera</taxon>
        <taxon>Endopterygota</taxon>
        <taxon>Lepidoptera</taxon>
        <taxon>Glossata</taxon>
        <taxon>Ditrysia</taxon>
        <taxon>Yponomeutoidea</taxon>
        <taxon>Plutellidae</taxon>
        <taxon>Plutella</taxon>
    </lineage>
</organism>
<protein>
    <submittedName>
        <fullName evidence="2">(diamondback moth) hypothetical protein</fullName>
    </submittedName>
</protein>
<accession>A0A8S4G4B6</accession>
<proteinExistence type="predicted"/>
<reference evidence="2" key="1">
    <citation type="submission" date="2020-11" db="EMBL/GenBank/DDBJ databases">
        <authorList>
            <person name="Whiteford S."/>
        </authorList>
    </citation>
    <scope>NUCLEOTIDE SEQUENCE</scope>
</reference>
<name>A0A8S4G4B6_PLUXY</name>
<feature type="compositionally biased region" description="Basic residues" evidence="1">
    <location>
        <begin position="44"/>
        <end position="54"/>
    </location>
</feature>
<comment type="caution">
    <text evidence="2">The sequence shown here is derived from an EMBL/GenBank/DDBJ whole genome shotgun (WGS) entry which is preliminary data.</text>
</comment>
<sequence length="240" mass="27621">MDSYGYPYGGPYGSVPPDVVYPDHGDGLYYPPVSTDLSDDRYNYPRKYREHRRARSETSDTSRKSRLRSRSETRSRSKGRSRSRSRTRLTTRSRTRSRSRSRSKNAEHSSASKNNFYPTRELTFLDSFRVLYLTPSGAKKNTTKYLATKKHQDRITQILKSDGLGSKHWLFYPRPKPTSTANSSPGLTTAASNTDQRVKLDGDFFRDRKRGKNVDASAPVAKLKRWELIFYKKLGFIQAV</sequence>
<evidence type="ECO:0000256" key="1">
    <source>
        <dbReference type="SAM" id="MobiDB-lite"/>
    </source>
</evidence>
<feature type="compositionally biased region" description="Basic and acidic residues" evidence="1">
    <location>
        <begin position="55"/>
        <end position="75"/>
    </location>
</feature>
<evidence type="ECO:0000313" key="2">
    <source>
        <dbReference type="EMBL" id="CAG9134711.1"/>
    </source>
</evidence>
<dbReference type="EMBL" id="CAJHNJ030000084">
    <property type="protein sequence ID" value="CAG9134711.1"/>
    <property type="molecule type" value="Genomic_DNA"/>
</dbReference>
<dbReference type="Proteomes" id="UP000653454">
    <property type="component" value="Unassembled WGS sequence"/>
</dbReference>
<feature type="region of interest" description="Disordered" evidence="1">
    <location>
        <begin position="1"/>
        <end position="114"/>
    </location>
</feature>
<evidence type="ECO:0000313" key="3">
    <source>
        <dbReference type="Proteomes" id="UP000653454"/>
    </source>
</evidence>
<gene>
    <name evidence="2" type="ORF">PLXY2_LOCUS12962</name>
</gene>
<feature type="compositionally biased region" description="Basic residues" evidence="1">
    <location>
        <begin position="76"/>
        <end position="103"/>
    </location>
</feature>
<dbReference type="AlphaFoldDB" id="A0A8S4G4B6"/>
<keyword evidence="3" id="KW-1185">Reference proteome</keyword>